<dbReference type="AlphaFoldDB" id="A0A1H8Z6Y6"/>
<gene>
    <name evidence="1" type="ORF">SAMN05216548_10160</name>
</gene>
<dbReference type="STRING" id="1855383.SAMN05216548_10160"/>
<organism evidence="1 2">
    <name type="scientific">Faunimonas pinastri</name>
    <dbReference type="NCBI Taxonomy" id="1855383"/>
    <lineage>
        <taxon>Bacteria</taxon>
        <taxon>Pseudomonadati</taxon>
        <taxon>Pseudomonadota</taxon>
        <taxon>Alphaproteobacteria</taxon>
        <taxon>Hyphomicrobiales</taxon>
        <taxon>Afifellaceae</taxon>
        <taxon>Faunimonas</taxon>
    </lineage>
</organism>
<dbReference type="Proteomes" id="UP000199647">
    <property type="component" value="Unassembled WGS sequence"/>
</dbReference>
<reference evidence="1 2" key="1">
    <citation type="submission" date="2016-10" db="EMBL/GenBank/DDBJ databases">
        <authorList>
            <person name="de Groot N.N."/>
        </authorList>
    </citation>
    <scope>NUCLEOTIDE SEQUENCE [LARGE SCALE GENOMIC DNA]</scope>
    <source>
        <strain evidence="1 2">A52C2</strain>
    </source>
</reference>
<accession>A0A1H8Z6Y6</accession>
<sequence length="54" mass="5809">MFPSLEKLTAATLTVATFVVFTTAFAGVRAPEWKPRIVAAEPQQAPVLPATPLR</sequence>
<proteinExistence type="predicted"/>
<protein>
    <submittedName>
        <fullName evidence="1">Uncharacterized protein</fullName>
    </submittedName>
</protein>
<evidence type="ECO:0000313" key="1">
    <source>
        <dbReference type="EMBL" id="SEP60200.1"/>
    </source>
</evidence>
<dbReference type="RefSeq" id="WP_177176632.1">
    <property type="nucleotide sequence ID" value="NZ_FOFG01000001.1"/>
</dbReference>
<evidence type="ECO:0000313" key="2">
    <source>
        <dbReference type="Proteomes" id="UP000199647"/>
    </source>
</evidence>
<name>A0A1H8Z6Y6_9HYPH</name>
<keyword evidence="2" id="KW-1185">Reference proteome</keyword>
<dbReference type="EMBL" id="FOFG01000001">
    <property type="protein sequence ID" value="SEP60200.1"/>
    <property type="molecule type" value="Genomic_DNA"/>
</dbReference>